<evidence type="ECO:0000256" key="5">
    <source>
        <dbReference type="SAM" id="Phobius"/>
    </source>
</evidence>
<dbReference type="Gene3D" id="3.40.50.410">
    <property type="entry name" value="von Willebrand factor, type A domain"/>
    <property type="match status" value="1"/>
</dbReference>
<evidence type="ECO:0000313" key="8">
    <source>
        <dbReference type="EMBL" id="KAH0555673.1"/>
    </source>
</evidence>
<feature type="domain" description="VWA7 N-terminal" evidence="7">
    <location>
        <begin position="26"/>
        <end position="151"/>
    </location>
</feature>
<keyword evidence="3" id="KW-0732">Signal</keyword>
<keyword evidence="2" id="KW-0964">Secreted</keyword>
<sequence length="975" mass="100562">MTRDVVNHILLDADGYFPGEIKTLTTFMIKARNAIADADSDVDSDEDHDSAAHFDAENFKGGQDRLVAQVKAVVSALADSDGTEARKQLGKALHTVQDFYAHTNWVEMGQADPHPSLGKEGVDIVFAGIDDPTCVDCKGNFDTGCANVCLGAGLDLAGLLTNIITGVGLLVGEGVCLAACTCPDCSNNLIHAAGGNALGGDLTSGYYHGEGPEHDAPASGIKCHHGGIADTSTLSFGSPVQYRAGINKDSLACNWSPHFNYHTQAVTLAKRASRQFIDLIRDKIPEADRQKQMRILFGVGPPLAFAIDTTGSMGGYISAVRAQTIQIVDSRLGTPNQPSVFILEPFNDPAIGPIVATSDGDAFKAALSGLSATGGGDCPELSMEGMLAALAQLPTGGSLIVITDAAAKNPDLADQVIDQAVAKKVKIFFFIFDSLCSEEPAYGDIAEATGGQAHTGLDLADASLITSLIDVAVTADIVNIAQYAPSHDGPPLDLDDFNAFGTTPRRVRRFSRRAISTPFNTSASIPLDPAMSRATFSVSGASGLALTRPDGSLVMPTDTGVSTVTLSSGIFTTVLTPPAGKWGVKITDCSNCTLAVFGDSSLKLSSFDFVKDGGGHPGFFPITDPLTAGADYPVIATLDGNFSTVKFQFRSLDGGVIRDINMESGTGEEGMPPKNSFFGAVQVPRESFLIYVSGNDTAGHSFVRVLPALVGPTPSNGTFNGTNPTNTTSSTLPTSSSGPYANSTSMTTSGSSDFEDTTTVIVYTTVSTCPITSIITTGSSASTSISSALSTVTVTSTSVIPCMKCTGPNYPQNNPTPGIGSIAGPGKTGHGPGPASPESKTTVTVLTSTTTCPVTQTLTSGGSTYLQTTYTVSTVLVTKSTVIPYSEVSPAHSSVIQTPHPPSSAAGLPAAPTTPPYGTIATSPRNISASAYAGPIATGGAGRAVFINEYGTLAVMKLGALGLAVLAGALLLWDN</sequence>
<feature type="domain" description="Hemicentin-1-like von Willebrand factor A" evidence="6">
    <location>
        <begin position="303"/>
        <end position="453"/>
    </location>
</feature>
<evidence type="ECO:0000256" key="2">
    <source>
        <dbReference type="ARBA" id="ARBA00022525"/>
    </source>
</evidence>
<dbReference type="SUPFAM" id="SSF53300">
    <property type="entry name" value="vWA-like"/>
    <property type="match status" value="1"/>
</dbReference>
<evidence type="ECO:0000313" key="9">
    <source>
        <dbReference type="Proteomes" id="UP000750711"/>
    </source>
</evidence>
<dbReference type="Pfam" id="PF25107">
    <property type="entry name" value="VWA7_N"/>
    <property type="match status" value="2"/>
</dbReference>
<keyword evidence="5" id="KW-0812">Transmembrane</keyword>
<dbReference type="Proteomes" id="UP000750711">
    <property type="component" value="Unassembled WGS sequence"/>
</dbReference>
<dbReference type="AlphaFoldDB" id="A0A9P8IDS8"/>
<dbReference type="InterPro" id="IPR056862">
    <property type="entry name" value="VWA7_N"/>
</dbReference>
<name>A0A9P8IDS8_9PEZI</name>
<accession>A0A9P8IDS8</accession>
<comment type="subcellular location">
    <subcellularLocation>
        <location evidence="1">Secreted</location>
    </subcellularLocation>
</comment>
<evidence type="ECO:0000256" key="4">
    <source>
        <dbReference type="SAM" id="MobiDB-lite"/>
    </source>
</evidence>
<keyword evidence="5" id="KW-0472">Membrane</keyword>
<gene>
    <name evidence="8" type="ORF">GP486_006381</name>
</gene>
<keyword evidence="5" id="KW-1133">Transmembrane helix</keyword>
<evidence type="ECO:0008006" key="10">
    <source>
        <dbReference type="Google" id="ProtNLM"/>
    </source>
</evidence>
<evidence type="ECO:0000256" key="3">
    <source>
        <dbReference type="ARBA" id="ARBA00022729"/>
    </source>
</evidence>
<proteinExistence type="predicted"/>
<dbReference type="InterPro" id="IPR052577">
    <property type="entry name" value="VWA7"/>
</dbReference>
<dbReference type="PANTHER" id="PTHR14905:SF7">
    <property type="entry name" value="VON WILLEBRAND FACTOR A DOMAIN-CONTAINING PROTEIN 7"/>
    <property type="match status" value="1"/>
</dbReference>
<feature type="domain" description="VWA7 N-terminal" evidence="7">
    <location>
        <begin position="176"/>
        <end position="286"/>
    </location>
</feature>
<dbReference type="InterPro" id="IPR056861">
    <property type="entry name" value="HMCN1-like_VWA"/>
</dbReference>
<comment type="caution">
    <text evidence="8">The sequence shown here is derived from an EMBL/GenBank/DDBJ whole genome shotgun (WGS) entry which is preliminary data.</text>
</comment>
<keyword evidence="9" id="KW-1185">Reference proteome</keyword>
<protein>
    <recommendedName>
        <fullName evidence="10">VWFA domain-containing protein</fullName>
    </recommendedName>
</protein>
<evidence type="ECO:0000256" key="1">
    <source>
        <dbReference type="ARBA" id="ARBA00004613"/>
    </source>
</evidence>
<dbReference type="CDD" id="cd00198">
    <property type="entry name" value="vWFA"/>
    <property type="match status" value="1"/>
</dbReference>
<reference evidence="8" key="1">
    <citation type="submission" date="2021-03" db="EMBL/GenBank/DDBJ databases">
        <title>Comparative genomics and phylogenomic investigation of the class Geoglossomycetes provide insights into ecological specialization and systematics.</title>
        <authorList>
            <person name="Melie T."/>
            <person name="Pirro S."/>
            <person name="Miller A.N."/>
            <person name="Quandt A."/>
        </authorList>
    </citation>
    <scope>NUCLEOTIDE SEQUENCE</scope>
    <source>
        <strain evidence="8">CAQ_001_2017</strain>
    </source>
</reference>
<feature type="compositionally biased region" description="Polar residues" evidence="4">
    <location>
        <begin position="740"/>
        <end position="752"/>
    </location>
</feature>
<feature type="compositionally biased region" description="Low complexity" evidence="4">
    <location>
        <begin position="714"/>
        <end position="739"/>
    </location>
</feature>
<evidence type="ECO:0000259" key="6">
    <source>
        <dbReference type="Pfam" id="PF25106"/>
    </source>
</evidence>
<feature type="region of interest" description="Disordered" evidence="4">
    <location>
        <begin position="714"/>
        <end position="753"/>
    </location>
</feature>
<dbReference type="InterPro" id="IPR036465">
    <property type="entry name" value="vWFA_dom_sf"/>
</dbReference>
<organism evidence="8 9">
    <name type="scientific">Trichoglossum hirsutum</name>
    <dbReference type="NCBI Taxonomy" id="265104"/>
    <lineage>
        <taxon>Eukaryota</taxon>
        <taxon>Fungi</taxon>
        <taxon>Dikarya</taxon>
        <taxon>Ascomycota</taxon>
        <taxon>Pezizomycotina</taxon>
        <taxon>Geoglossomycetes</taxon>
        <taxon>Geoglossales</taxon>
        <taxon>Geoglossaceae</taxon>
        <taxon>Trichoglossum</taxon>
    </lineage>
</organism>
<dbReference type="EMBL" id="JAGHQM010001421">
    <property type="protein sequence ID" value="KAH0555673.1"/>
    <property type="molecule type" value="Genomic_DNA"/>
</dbReference>
<dbReference type="PANTHER" id="PTHR14905">
    <property type="entry name" value="NG37"/>
    <property type="match status" value="1"/>
</dbReference>
<feature type="transmembrane region" description="Helical" evidence="5">
    <location>
        <begin position="953"/>
        <end position="973"/>
    </location>
</feature>
<dbReference type="Pfam" id="PF25106">
    <property type="entry name" value="VWA_4"/>
    <property type="match status" value="1"/>
</dbReference>
<evidence type="ECO:0000259" key="7">
    <source>
        <dbReference type="Pfam" id="PF25107"/>
    </source>
</evidence>